<dbReference type="AlphaFoldDB" id="A0AAV4W3B0"/>
<evidence type="ECO:0000313" key="2">
    <source>
        <dbReference type="EMBL" id="GIY76369.1"/>
    </source>
</evidence>
<reference evidence="2 3" key="1">
    <citation type="submission" date="2021-06" db="EMBL/GenBank/DDBJ databases">
        <title>Caerostris extrusa draft genome.</title>
        <authorList>
            <person name="Kono N."/>
            <person name="Arakawa K."/>
        </authorList>
    </citation>
    <scope>NUCLEOTIDE SEQUENCE [LARGE SCALE GENOMIC DNA]</scope>
</reference>
<evidence type="ECO:0000313" key="3">
    <source>
        <dbReference type="Proteomes" id="UP001054945"/>
    </source>
</evidence>
<sequence length="288" mass="30565">MTRDCVAEVIRAARISASSLGGGGGEILMRFSEIETQKAAPKSPRGQSNYAALCIALHGKSITLGAYDPNATSIPGSISSDSERPGAGNESPGYSSYHSRRFQPKPFPNCLTTYGTHHIKRKADIQKATSSITRKKAHNNHHRYPYLQRFTEIEGQKAAAQSPRGLSNYAALCIALHGNAITLAAHDPNATSIPGSISSDLERDQVRATNHLRFSEIEAQKCCSRIAPGPKSNYAALCIALHGNAITLGAHDPNATSIPGSISSDSERPGAGNESPDNSAADLVHQTL</sequence>
<organism evidence="2 3">
    <name type="scientific">Caerostris extrusa</name>
    <name type="common">Bark spider</name>
    <name type="synonym">Caerostris bankana</name>
    <dbReference type="NCBI Taxonomy" id="172846"/>
    <lineage>
        <taxon>Eukaryota</taxon>
        <taxon>Metazoa</taxon>
        <taxon>Ecdysozoa</taxon>
        <taxon>Arthropoda</taxon>
        <taxon>Chelicerata</taxon>
        <taxon>Arachnida</taxon>
        <taxon>Araneae</taxon>
        <taxon>Araneomorphae</taxon>
        <taxon>Entelegynae</taxon>
        <taxon>Araneoidea</taxon>
        <taxon>Araneidae</taxon>
        <taxon>Caerostris</taxon>
    </lineage>
</organism>
<evidence type="ECO:0000256" key="1">
    <source>
        <dbReference type="SAM" id="MobiDB-lite"/>
    </source>
</evidence>
<name>A0AAV4W3B0_CAEEX</name>
<feature type="region of interest" description="Disordered" evidence="1">
    <location>
        <begin position="256"/>
        <end position="288"/>
    </location>
</feature>
<keyword evidence="3" id="KW-1185">Reference proteome</keyword>
<proteinExistence type="predicted"/>
<protein>
    <submittedName>
        <fullName evidence="2">Uncharacterized protein</fullName>
    </submittedName>
</protein>
<gene>
    <name evidence="2" type="ORF">CEXT_98181</name>
</gene>
<dbReference type="EMBL" id="BPLR01015479">
    <property type="protein sequence ID" value="GIY76369.1"/>
    <property type="molecule type" value="Genomic_DNA"/>
</dbReference>
<accession>A0AAV4W3B0</accession>
<comment type="caution">
    <text evidence="2">The sequence shown here is derived from an EMBL/GenBank/DDBJ whole genome shotgun (WGS) entry which is preliminary data.</text>
</comment>
<feature type="region of interest" description="Disordered" evidence="1">
    <location>
        <begin position="75"/>
        <end position="101"/>
    </location>
</feature>
<dbReference type="Proteomes" id="UP001054945">
    <property type="component" value="Unassembled WGS sequence"/>
</dbReference>